<evidence type="ECO:0000313" key="1">
    <source>
        <dbReference type="EMBL" id="CAG8542047.1"/>
    </source>
</evidence>
<organism evidence="1 2">
    <name type="scientific">Ambispora gerdemannii</name>
    <dbReference type="NCBI Taxonomy" id="144530"/>
    <lineage>
        <taxon>Eukaryota</taxon>
        <taxon>Fungi</taxon>
        <taxon>Fungi incertae sedis</taxon>
        <taxon>Mucoromycota</taxon>
        <taxon>Glomeromycotina</taxon>
        <taxon>Glomeromycetes</taxon>
        <taxon>Archaeosporales</taxon>
        <taxon>Ambisporaceae</taxon>
        <taxon>Ambispora</taxon>
    </lineage>
</organism>
<dbReference type="AlphaFoldDB" id="A0A9N9FJW9"/>
<keyword evidence="2" id="KW-1185">Reference proteome</keyword>
<reference evidence="1" key="1">
    <citation type="submission" date="2021-06" db="EMBL/GenBank/DDBJ databases">
        <authorList>
            <person name="Kallberg Y."/>
            <person name="Tangrot J."/>
            <person name="Rosling A."/>
        </authorList>
    </citation>
    <scope>NUCLEOTIDE SEQUENCE</scope>
    <source>
        <strain evidence="1">MT106</strain>
    </source>
</reference>
<dbReference type="EMBL" id="CAJVPL010000942">
    <property type="protein sequence ID" value="CAG8542047.1"/>
    <property type="molecule type" value="Genomic_DNA"/>
</dbReference>
<proteinExistence type="predicted"/>
<accession>A0A9N9FJW9</accession>
<comment type="caution">
    <text evidence="1">The sequence shown here is derived from an EMBL/GenBank/DDBJ whole genome shotgun (WGS) entry which is preliminary data.</text>
</comment>
<gene>
    <name evidence="1" type="ORF">AGERDE_LOCUS6235</name>
</gene>
<sequence>MSSWSNGPKSVQNYHRKVVESEAARISRLIAQFFRLKELGECGEERSLSFASAAGGVFCSKGSGKQWRLLWMDAREEYSSTLWRWRVSVMDRKIMAVHSSG</sequence>
<protein>
    <submittedName>
        <fullName evidence="1">5780_t:CDS:1</fullName>
    </submittedName>
</protein>
<dbReference type="Proteomes" id="UP000789831">
    <property type="component" value="Unassembled WGS sequence"/>
</dbReference>
<evidence type="ECO:0000313" key="2">
    <source>
        <dbReference type="Proteomes" id="UP000789831"/>
    </source>
</evidence>
<name>A0A9N9FJW9_9GLOM</name>